<sequence>MQTVCVENAHEILQLKQRNGQLELQQKLNSPKRRRLSPKKLQKQRSCVFAHSTSPFVAESQNSLNMNIALVPSDDEEESIAETEQPVSPYKPWSTRRKFNNYNAENEQPAAKTEANWLRKTPLNRLTLGKGKAQNISPRLKQTRLQFDNSKESKPGDKDIIESSPNLYATLKQASQSRSLLQKNVNVSESSTSSNAATATTSNNNQTAFVLHDDDDSFFSLCPDATAPTLPPAPLSTATALPSLSSTSGSPSVMILTPETQEIVFVDDSLEEPSDLNTMDFMADKVSLSKLQRYEAKLIEEQQNAVKSKKQAKKPAAEPVKVKKEVLTEQIEAGNESTKLPDDFDLPDSEEEEEEVFPRPIIVKQEKQSVKERFNIDCEQCEKYINLMGSKLSDDRIRQFLSSCKHINERACEQNTPDGFWNPLMVSFAADDPRSKVLVERRFAK</sequence>
<feature type="region of interest" description="Disordered" evidence="1">
    <location>
        <begin position="132"/>
        <end position="162"/>
    </location>
</feature>
<feature type="compositionally biased region" description="Basic and acidic residues" evidence="1">
    <location>
        <begin position="149"/>
        <end position="161"/>
    </location>
</feature>
<dbReference type="EMBL" id="CP012525">
    <property type="protein sequence ID" value="ALC45105.1"/>
    <property type="molecule type" value="Genomic_DNA"/>
</dbReference>
<gene>
    <name evidence="2" type="ORF">Dbus_chr3Lg2271</name>
</gene>
<evidence type="ECO:0000313" key="2">
    <source>
        <dbReference type="EMBL" id="ALC45105.1"/>
    </source>
</evidence>
<evidence type="ECO:0000313" key="3">
    <source>
        <dbReference type="Proteomes" id="UP000494163"/>
    </source>
</evidence>
<name>A0A0M4ERJ9_DROBS</name>
<dbReference type="OrthoDB" id="5801062at2759"/>
<evidence type="ECO:0000256" key="1">
    <source>
        <dbReference type="SAM" id="MobiDB-lite"/>
    </source>
</evidence>
<reference evidence="2 3" key="1">
    <citation type="submission" date="2015-08" db="EMBL/GenBank/DDBJ databases">
        <title>Ancestral chromatin configuration constrains chromatin evolution on differentiating sex chromosomes in Drosophila.</title>
        <authorList>
            <person name="Zhou Q."/>
            <person name="Bachtrog D."/>
        </authorList>
    </citation>
    <scope>NUCLEOTIDE SEQUENCE [LARGE SCALE GENOMIC DNA]</scope>
    <source>
        <tissue evidence="2">Whole larvae</tissue>
    </source>
</reference>
<proteinExistence type="predicted"/>
<dbReference type="AlphaFoldDB" id="A0A0M4ERJ9"/>
<dbReference type="OMA" id="KFINFMG"/>
<dbReference type="Proteomes" id="UP000494163">
    <property type="component" value="Chromosome 3L"/>
</dbReference>
<protein>
    <submittedName>
        <fullName evidence="2">CG5872</fullName>
    </submittedName>
</protein>
<organism evidence="2 3">
    <name type="scientific">Drosophila busckii</name>
    <name type="common">Fruit fly</name>
    <dbReference type="NCBI Taxonomy" id="30019"/>
    <lineage>
        <taxon>Eukaryota</taxon>
        <taxon>Metazoa</taxon>
        <taxon>Ecdysozoa</taxon>
        <taxon>Arthropoda</taxon>
        <taxon>Hexapoda</taxon>
        <taxon>Insecta</taxon>
        <taxon>Pterygota</taxon>
        <taxon>Neoptera</taxon>
        <taxon>Endopterygota</taxon>
        <taxon>Diptera</taxon>
        <taxon>Brachycera</taxon>
        <taxon>Muscomorpha</taxon>
        <taxon>Ephydroidea</taxon>
        <taxon>Drosophilidae</taxon>
        <taxon>Drosophila</taxon>
    </lineage>
</organism>
<keyword evidence="3" id="KW-1185">Reference proteome</keyword>
<accession>A0A0M4ERJ9</accession>